<dbReference type="EMBL" id="VMGL01000024">
    <property type="protein sequence ID" value="TSC96979.1"/>
    <property type="molecule type" value="Genomic_DNA"/>
</dbReference>
<sequence>MNVNKNSIMNFITEIKFQSFKQNVPEILDQCRLADDLKKKRPDKIILKPNLTINQPHPCTTHPELVEQVIIYLRRQSAPPIVIAEGSGGCDTNLAFEQLGYQRLAEKYGVELIDLNRIRRVNRRLPEIFFTGRPYIINLPVAKNHSAVSFTGCLKNLVGCYVNENPEKALDRHWLKSDLHRLNLHHVILDLNRYIKVNFHLLDASIGQINGEVDGAPCQPPLGKLLAGYDGRALDRAACRLFGYNPDEIEYLSQ</sequence>
<gene>
    <name evidence="2" type="ORF">CEN88_239</name>
</gene>
<name>A0A554LWE1_9BACT</name>
<evidence type="ECO:0000313" key="3">
    <source>
        <dbReference type="Proteomes" id="UP000318711"/>
    </source>
</evidence>
<evidence type="ECO:0000259" key="1">
    <source>
        <dbReference type="Pfam" id="PF04015"/>
    </source>
</evidence>
<comment type="caution">
    <text evidence="2">The sequence shown here is derived from an EMBL/GenBank/DDBJ whole genome shotgun (WGS) entry which is preliminary data.</text>
</comment>
<dbReference type="Proteomes" id="UP000318711">
    <property type="component" value="Unassembled WGS sequence"/>
</dbReference>
<proteinExistence type="predicted"/>
<protein>
    <recommendedName>
        <fullName evidence="1">DUF362 domain-containing protein</fullName>
    </recommendedName>
</protein>
<dbReference type="AlphaFoldDB" id="A0A554LWE1"/>
<organism evidence="2 3">
    <name type="scientific">Candidatus Berkelbacteria bacterium Licking1014_2</name>
    <dbReference type="NCBI Taxonomy" id="2017146"/>
    <lineage>
        <taxon>Bacteria</taxon>
        <taxon>Candidatus Berkelbacteria</taxon>
    </lineage>
</organism>
<dbReference type="InterPro" id="IPR007160">
    <property type="entry name" value="DUF362"/>
</dbReference>
<feature type="domain" description="DUF362" evidence="1">
    <location>
        <begin position="45"/>
        <end position="240"/>
    </location>
</feature>
<accession>A0A554LWE1</accession>
<evidence type="ECO:0000313" key="2">
    <source>
        <dbReference type="EMBL" id="TSC96979.1"/>
    </source>
</evidence>
<dbReference type="Pfam" id="PF04015">
    <property type="entry name" value="DUF362"/>
    <property type="match status" value="1"/>
</dbReference>
<reference evidence="2 3" key="1">
    <citation type="submission" date="2017-07" db="EMBL/GenBank/DDBJ databases">
        <title>Mechanisms for carbon and nitrogen cycling indicate functional differentiation within the Candidate Phyla Radiation.</title>
        <authorList>
            <person name="Danczak R.E."/>
            <person name="Johnston M.D."/>
            <person name="Kenah C."/>
            <person name="Slattery M."/>
            <person name="Wrighton K.C."/>
            <person name="Wilkins M.J."/>
        </authorList>
    </citation>
    <scope>NUCLEOTIDE SEQUENCE [LARGE SCALE GENOMIC DNA]</scope>
    <source>
        <strain evidence="2">Licking1014_2</strain>
    </source>
</reference>